<proteinExistence type="predicted"/>
<feature type="chain" id="PRO_5038574995" evidence="2">
    <location>
        <begin position="25"/>
        <end position="303"/>
    </location>
</feature>
<feature type="domain" description="GerMN" evidence="3">
    <location>
        <begin position="95"/>
        <end position="186"/>
    </location>
</feature>
<dbReference type="InterPro" id="IPR019606">
    <property type="entry name" value="GerMN"/>
</dbReference>
<evidence type="ECO:0000256" key="2">
    <source>
        <dbReference type="SAM" id="SignalP"/>
    </source>
</evidence>
<dbReference type="STRING" id="1045774.SAMN05421872_11068"/>
<name>A0A1G6WVM3_9ACTN</name>
<dbReference type="AlphaFoldDB" id="A0A1G6WVM3"/>
<evidence type="ECO:0000259" key="3">
    <source>
        <dbReference type="SMART" id="SM00909"/>
    </source>
</evidence>
<dbReference type="PROSITE" id="PS51257">
    <property type="entry name" value="PROKAR_LIPOPROTEIN"/>
    <property type="match status" value="1"/>
</dbReference>
<dbReference type="Proteomes" id="UP000199034">
    <property type="component" value="Unassembled WGS sequence"/>
</dbReference>
<sequence>MTALPRRTRVAALAMTAALGTALAGCGSDDGSSSSAASDPTDSSTAPSEPADSAEPTDDGGSGEEVTVPVYFVGDTGTGPRLFREFRKVPSDNPLEEAAALMAAGDALDPDYRSVFPEGSFQAVTYADGAFRVDLADDAWVAPAGLNGSDEAILGVQQLVYTLQGVQQDRAPVTVYLDDAPVTLFGVDTAEGVTAEPDIDILNLVSVTSPEEGATVGDTFTASGIASSYEANVPWEIRKGDEKVLDGFATAEGWMDELFPWETEVDVSGLEPGEYTFVALTDDPSGGMEGPGAQQDTKTITIE</sequence>
<organism evidence="4 5">
    <name type="scientific">Nocardioides lianchengensis</name>
    <dbReference type="NCBI Taxonomy" id="1045774"/>
    <lineage>
        <taxon>Bacteria</taxon>
        <taxon>Bacillati</taxon>
        <taxon>Actinomycetota</taxon>
        <taxon>Actinomycetes</taxon>
        <taxon>Propionibacteriales</taxon>
        <taxon>Nocardioidaceae</taxon>
        <taxon>Nocardioides</taxon>
    </lineage>
</organism>
<dbReference type="OrthoDB" id="4843507at2"/>
<accession>A0A1G6WVM3</accession>
<feature type="compositionally biased region" description="Low complexity" evidence="1">
    <location>
        <begin position="23"/>
        <end position="48"/>
    </location>
</feature>
<dbReference type="Pfam" id="PF10648">
    <property type="entry name" value="Gmad2"/>
    <property type="match status" value="1"/>
</dbReference>
<protein>
    <submittedName>
        <fullName evidence="4">Sporulation and spore germination</fullName>
    </submittedName>
</protein>
<feature type="compositionally biased region" description="Polar residues" evidence="1">
    <location>
        <begin position="294"/>
        <end position="303"/>
    </location>
</feature>
<keyword evidence="5" id="KW-1185">Reference proteome</keyword>
<dbReference type="RefSeq" id="WP_090859305.1">
    <property type="nucleotide sequence ID" value="NZ_FMZM01000010.1"/>
</dbReference>
<feature type="signal peptide" evidence="2">
    <location>
        <begin position="1"/>
        <end position="24"/>
    </location>
</feature>
<dbReference type="Pfam" id="PF10646">
    <property type="entry name" value="Germane"/>
    <property type="match status" value="1"/>
</dbReference>
<evidence type="ECO:0000313" key="4">
    <source>
        <dbReference type="EMBL" id="SDD69683.1"/>
    </source>
</evidence>
<dbReference type="InterPro" id="IPR018911">
    <property type="entry name" value="Gmad2_Ig-like_dom"/>
</dbReference>
<feature type="region of interest" description="Disordered" evidence="1">
    <location>
        <begin position="23"/>
        <end position="66"/>
    </location>
</feature>
<feature type="region of interest" description="Disordered" evidence="1">
    <location>
        <begin position="283"/>
        <end position="303"/>
    </location>
</feature>
<keyword evidence="2" id="KW-0732">Signal</keyword>
<evidence type="ECO:0000256" key="1">
    <source>
        <dbReference type="SAM" id="MobiDB-lite"/>
    </source>
</evidence>
<dbReference type="SMART" id="SM00909">
    <property type="entry name" value="Germane"/>
    <property type="match status" value="1"/>
</dbReference>
<reference evidence="4 5" key="1">
    <citation type="submission" date="2016-10" db="EMBL/GenBank/DDBJ databases">
        <authorList>
            <person name="de Groot N.N."/>
        </authorList>
    </citation>
    <scope>NUCLEOTIDE SEQUENCE [LARGE SCALE GENOMIC DNA]</scope>
    <source>
        <strain evidence="4 5">CGMCC 4.6858</strain>
    </source>
</reference>
<evidence type="ECO:0000313" key="5">
    <source>
        <dbReference type="Proteomes" id="UP000199034"/>
    </source>
</evidence>
<gene>
    <name evidence="4" type="ORF">SAMN05421872_11068</name>
</gene>
<dbReference type="EMBL" id="FMZM01000010">
    <property type="protein sequence ID" value="SDD69683.1"/>
    <property type="molecule type" value="Genomic_DNA"/>
</dbReference>